<dbReference type="CDD" id="cd01276">
    <property type="entry name" value="PKCI_related"/>
    <property type="match status" value="1"/>
</dbReference>
<comment type="caution">
    <text evidence="5">The sequence shown here is derived from an EMBL/GenBank/DDBJ whole genome shotgun (WGS) entry which is preliminary data.</text>
</comment>
<dbReference type="InterPro" id="IPR011146">
    <property type="entry name" value="HIT-like"/>
</dbReference>
<feature type="domain" description="HIT" evidence="4">
    <location>
        <begin position="13"/>
        <end position="121"/>
    </location>
</feature>
<dbReference type="Pfam" id="PF11969">
    <property type="entry name" value="DcpS_C"/>
    <property type="match status" value="1"/>
</dbReference>
<evidence type="ECO:0000256" key="1">
    <source>
        <dbReference type="PIRSR" id="PIRSR601310-1"/>
    </source>
</evidence>
<dbReference type="Proteomes" id="UP000177171">
    <property type="component" value="Unassembled WGS sequence"/>
</dbReference>
<dbReference type="PRINTS" id="PR00332">
    <property type="entry name" value="HISTRIAD"/>
</dbReference>
<dbReference type="InterPro" id="IPR001310">
    <property type="entry name" value="Histidine_triad_HIT"/>
</dbReference>
<sequence length="124" mass="13984">MSLTPCLSNVDCIFCKIIKKEIPSDIVYEDSDVVVFKDIHPKAPIHHLVVPKAHIQSIAHLEANHNEIISKLIYVAKRVAQDEDLAGYKLVFNVGREGGQVVDHLHLHLLGGWGKEKDQDKFRV</sequence>
<name>A0A1G2LQZ0_9BACT</name>
<evidence type="ECO:0000313" key="6">
    <source>
        <dbReference type="Proteomes" id="UP000177171"/>
    </source>
</evidence>
<evidence type="ECO:0000256" key="2">
    <source>
        <dbReference type="PIRSR" id="PIRSR601310-3"/>
    </source>
</evidence>
<dbReference type="PROSITE" id="PS51084">
    <property type="entry name" value="HIT_2"/>
    <property type="match status" value="1"/>
</dbReference>
<dbReference type="InterPro" id="IPR019808">
    <property type="entry name" value="Histidine_triad_CS"/>
</dbReference>
<dbReference type="PROSITE" id="PS00892">
    <property type="entry name" value="HIT_1"/>
    <property type="match status" value="1"/>
</dbReference>
<dbReference type="Gene3D" id="3.30.428.10">
    <property type="entry name" value="HIT-like"/>
    <property type="match status" value="1"/>
</dbReference>
<evidence type="ECO:0000259" key="4">
    <source>
        <dbReference type="PROSITE" id="PS51084"/>
    </source>
</evidence>
<evidence type="ECO:0000256" key="3">
    <source>
        <dbReference type="PROSITE-ProRule" id="PRU00464"/>
    </source>
</evidence>
<dbReference type="AlphaFoldDB" id="A0A1G2LQZ0"/>
<dbReference type="EMBL" id="MHQY01000031">
    <property type="protein sequence ID" value="OHA13272.1"/>
    <property type="molecule type" value="Genomic_DNA"/>
</dbReference>
<dbReference type="GO" id="GO:0003824">
    <property type="term" value="F:catalytic activity"/>
    <property type="evidence" value="ECO:0007669"/>
    <property type="project" value="InterPro"/>
</dbReference>
<protein>
    <submittedName>
        <fullName evidence="5">Histidine triad nucleotide-binding protein</fullName>
    </submittedName>
</protein>
<feature type="active site" description="Tele-AMP-histidine intermediate" evidence="1">
    <location>
        <position position="106"/>
    </location>
</feature>
<feature type="short sequence motif" description="Histidine triad motif" evidence="2 3">
    <location>
        <begin position="104"/>
        <end position="108"/>
    </location>
</feature>
<proteinExistence type="predicted"/>
<evidence type="ECO:0000313" key="5">
    <source>
        <dbReference type="EMBL" id="OHA13272.1"/>
    </source>
</evidence>
<dbReference type="PANTHER" id="PTHR23089">
    <property type="entry name" value="HISTIDINE TRIAD HIT PROTEIN"/>
    <property type="match status" value="1"/>
</dbReference>
<reference evidence="5 6" key="1">
    <citation type="journal article" date="2016" name="Nat. Commun.">
        <title>Thousands of microbial genomes shed light on interconnected biogeochemical processes in an aquifer system.</title>
        <authorList>
            <person name="Anantharaman K."/>
            <person name="Brown C.T."/>
            <person name="Hug L.A."/>
            <person name="Sharon I."/>
            <person name="Castelle C.J."/>
            <person name="Probst A.J."/>
            <person name="Thomas B.C."/>
            <person name="Singh A."/>
            <person name="Wilkins M.J."/>
            <person name="Karaoz U."/>
            <person name="Brodie E.L."/>
            <person name="Williams K.H."/>
            <person name="Hubbard S.S."/>
            <person name="Banfield J.F."/>
        </authorList>
    </citation>
    <scope>NUCLEOTIDE SEQUENCE [LARGE SCALE GENOMIC DNA]</scope>
</reference>
<dbReference type="InterPro" id="IPR036265">
    <property type="entry name" value="HIT-like_sf"/>
</dbReference>
<organism evidence="5 6">
    <name type="scientific">Candidatus Sungbacteria bacterium RIFCSPLOWO2_12_FULL_41_11</name>
    <dbReference type="NCBI Taxonomy" id="1802286"/>
    <lineage>
        <taxon>Bacteria</taxon>
        <taxon>Candidatus Sungiibacteriota</taxon>
    </lineage>
</organism>
<dbReference type="SUPFAM" id="SSF54197">
    <property type="entry name" value="HIT-like"/>
    <property type="match status" value="1"/>
</dbReference>
<gene>
    <name evidence="5" type="ORF">A3G49_01310</name>
</gene>
<accession>A0A1G2LQZ0</accession>